<keyword evidence="1" id="KW-0805">Transcription regulation</keyword>
<gene>
    <name evidence="5" type="ORF">ACFSM0_15340</name>
</gene>
<dbReference type="InterPro" id="IPR005143">
    <property type="entry name" value="TF_LuxR_autoind-bd_dom"/>
</dbReference>
<dbReference type="CDD" id="cd06170">
    <property type="entry name" value="LuxR_C_like"/>
    <property type="match status" value="1"/>
</dbReference>
<dbReference type="InterPro" id="IPR000792">
    <property type="entry name" value="Tscrpt_reg_LuxR_C"/>
</dbReference>
<feature type="domain" description="HTH luxR-type" evidence="4">
    <location>
        <begin position="177"/>
        <end position="242"/>
    </location>
</feature>
<keyword evidence="3" id="KW-0804">Transcription</keyword>
<dbReference type="InterPro" id="IPR016032">
    <property type="entry name" value="Sig_transdc_resp-reg_C-effctor"/>
</dbReference>
<dbReference type="PANTHER" id="PTHR44688:SF16">
    <property type="entry name" value="DNA-BINDING TRANSCRIPTIONAL ACTIVATOR DEVR_DOSR"/>
    <property type="match status" value="1"/>
</dbReference>
<comment type="caution">
    <text evidence="5">The sequence shown here is derived from an EMBL/GenBank/DDBJ whole genome shotgun (WGS) entry which is preliminary data.</text>
</comment>
<organism evidence="5 6">
    <name type="scientific">Rhodobacter lacus</name>
    <dbReference type="NCBI Taxonomy" id="1641972"/>
    <lineage>
        <taxon>Bacteria</taxon>
        <taxon>Pseudomonadati</taxon>
        <taxon>Pseudomonadota</taxon>
        <taxon>Alphaproteobacteria</taxon>
        <taxon>Rhodobacterales</taxon>
        <taxon>Rhodobacter group</taxon>
        <taxon>Rhodobacter</taxon>
    </lineage>
</organism>
<dbReference type="Pfam" id="PF03472">
    <property type="entry name" value="Autoind_bind"/>
    <property type="match status" value="1"/>
</dbReference>
<evidence type="ECO:0000256" key="2">
    <source>
        <dbReference type="ARBA" id="ARBA00023125"/>
    </source>
</evidence>
<evidence type="ECO:0000313" key="5">
    <source>
        <dbReference type="EMBL" id="MFD2175467.1"/>
    </source>
</evidence>
<sequence>MLEHLETLFLADDIGAIWSLHCGQMEKFGFDRLLYGFTRFLAPQLEGSIDDTLILSNHAPEYLDIFLGERLFVEAPMVRWAADSVGAQSWSRVHEFYAGRPLNPVLQRVLDLNHRFGITAGYSISFSDPSTRAKGAIGLCARVGLSQDDVEEIWAEHGRTIWVLNAAMHLKISSLPFPTARRGLTPRQREVLEWVGDGKTIADIAQIMGLTSATVEKHLRLAREVLEVETTAQAVLKATLQKQLFLTAL</sequence>
<accession>A0ABW5AAX4</accession>
<dbReference type="SUPFAM" id="SSF46894">
    <property type="entry name" value="C-terminal effector domain of the bipartite response regulators"/>
    <property type="match status" value="1"/>
</dbReference>
<proteinExistence type="predicted"/>
<name>A0ABW5AAX4_9RHOB</name>
<dbReference type="InterPro" id="IPR013249">
    <property type="entry name" value="RNA_pol_sigma70_r4_t2"/>
</dbReference>
<dbReference type="InterPro" id="IPR036693">
    <property type="entry name" value="TF_LuxR_autoind-bd_dom_sf"/>
</dbReference>
<evidence type="ECO:0000313" key="6">
    <source>
        <dbReference type="Proteomes" id="UP001597413"/>
    </source>
</evidence>
<dbReference type="PRINTS" id="PR00038">
    <property type="entry name" value="HTHLUXR"/>
</dbReference>
<dbReference type="RefSeq" id="WP_377392253.1">
    <property type="nucleotide sequence ID" value="NZ_JBHUIX010000013.1"/>
</dbReference>
<dbReference type="Pfam" id="PF08281">
    <property type="entry name" value="Sigma70_r4_2"/>
    <property type="match status" value="1"/>
</dbReference>
<dbReference type="Gene3D" id="1.10.10.10">
    <property type="entry name" value="Winged helix-like DNA-binding domain superfamily/Winged helix DNA-binding domain"/>
    <property type="match status" value="1"/>
</dbReference>
<evidence type="ECO:0000259" key="4">
    <source>
        <dbReference type="PROSITE" id="PS50043"/>
    </source>
</evidence>
<dbReference type="EMBL" id="JBHUIX010000013">
    <property type="protein sequence ID" value="MFD2175467.1"/>
    <property type="molecule type" value="Genomic_DNA"/>
</dbReference>
<dbReference type="SMART" id="SM00421">
    <property type="entry name" value="HTH_LUXR"/>
    <property type="match status" value="1"/>
</dbReference>
<keyword evidence="6" id="KW-1185">Reference proteome</keyword>
<dbReference type="PROSITE" id="PS50043">
    <property type="entry name" value="HTH_LUXR_2"/>
    <property type="match status" value="1"/>
</dbReference>
<reference evidence="6" key="1">
    <citation type="journal article" date="2019" name="Int. J. Syst. Evol. Microbiol.">
        <title>The Global Catalogue of Microorganisms (GCM) 10K type strain sequencing project: providing services to taxonomists for standard genome sequencing and annotation.</title>
        <authorList>
            <consortium name="The Broad Institute Genomics Platform"/>
            <consortium name="The Broad Institute Genome Sequencing Center for Infectious Disease"/>
            <person name="Wu L."/>
            <person name="Ma J."/>
        </authorList>
    </citation>
    <scope>NUCLEOTIDE SEQUENCE [LARGE SCALE GENOMIC DNA]</scope>
    <source>
        <strain evidence="6">CCUG 55131</strain>
    </source>
</reference>
<protein>
    <submittedName>
        <fullName evidence="5">LuxR family transcriptional regulator</fullName>
    </submittedName>
</protein>
<dbReference type="Proteomes" id="UP001597413">
    <property type="component" value="Unassembled WGS sequence"/>
</dbReference>
<keyword evidence="2" id="KW-0238">DNA-binding</keyword>
<evidence type="ECO:0000256" key="3">
    <source>
        <dbReference type="ARBA" id="ARBA00023163"/>
    </source>
</evidence>
<evidence type="ECO:0000256" key="1">
    <source>
        <dbReference type="ARBA" id="ARBA00023015"/>
    </source>
</evidence>
<dbReference type="PANTHER" id="PTHR44688">
    <property type="entry name" value="DNA-BINDING TRANSCRIPTIONAL ACTIVATOR DEVR_DOSR"/>
    <property type="match status" value="1"/>
</dbReference>
<dbReference type="SUPFAM" id="SSF75516">
    <property type="entry name" value="Pheromone-binding domain of LuxR-like quorum-sensing transcription factors"/>
    <property type="match status" value="1"/>
</dbReference>
<dbReference type="InterPro" id="IPR036388">
    <property type="entry name" value="WH-like_DNA-bd_sf"/>
</dbReference>
<dbReference type="Gene3D" id="3.30.450.80">
    <property type="entry name" value="Transcription factor LuxR-like, autoinducer-binding domain"/>
    <property type="match status" value="1"/>
</dbReference>